<feature type="region of interest" description="Disordered" evidence="1">
    <location>
        <begin position="187"/>
        <end position="206"/>
    </location>
</feature>
<dbReference type="EMBL" id="SRLO01000137">
    <property type="protein sequence ID" value="TNN72394.1"/>
    <property type="molecule type" value="Genomic_DNA"/>
</dbReference>
<evidence type="ECO:0000313" key="2">
    <source>
        <dbReference type="EMBL" id="TNN72394.1"/>
    </source>
</evidence>
<comment type="caution">
    <text evidence="2">The sequence shown here is derived from an EMBL/GenBank/DDBJ whole genome shotgun (WGS) entry which is preliminary data.</text>
</comment>
<name>A0A4Z2I518_9TELE</name>
<evidence type="ECO:0000256" key="1">
    <source>
        <dbReference type="SAM" id="MobiDB-lite"/>
    </source>
</evidence>
<reference evidence="2 3" key="1">
    <citation type="submission" date="2019-03" db="EMBL/GenBank/DDBJ databases">
        <title>First draft genome of Liparis tanakae, snailfish: a comprehensive survey of snailfish specific genes.</title>
        <authorList>
            <person name="Kim W."/>
            <person name="Song I."/>
            <person name="Jeong J.-H."/>
            <person name="Kim D."/>
            <person name="Kim S."/>
            <person name="Ryu S."/>
            <person name="Song J.Y."/>
            <person name="Lee S.K."/>
        </authorList>
    </citation>
    <scope>NUCLEOTIDE SEQUENCE [LARGE SCALE GENOMIC DNA]</scope>
    <source>
        <tissue evidence="2">Muscle</tissue>
    </source>
</reference>
<feature type="compositionally biased region" description="Polar residues" evidence="1">
    <location>
        <begin position="124"/>
        <end position="134"/>
    </location>
</feature>
<sequence length="300" mass="33603">MSVLHAGRELEVGDTNIVVTAVQENHTIVSILVDVSQGCYSRAEAPKGVRSSQCDRFGEEGCSNQHIVGPGDTSCSFNATKDKRACVQSDVDMYYLPISIQITRPRRFNHEPINQDFPAPSSLRIPSNSQSSSPRRAATPLASPQNRVSVTRRSSPDRSPWCRHPAGENVASVERCCGDPMKEPRCPPLQSPAGADPPAESYRHTEEKKLEKYSHLFQAPLRFITGKRGSSSSTLDYPPFSSLQSPNTHFLFHCERERGHRERQLEVKKDSENAMNLIYRTVRRKKKTSGGKPRHNDRCF</sequence>
<keyword evidence="3" id="KW-1185">Reference proteome</keyword>
<proteinExistence type="predicted"/>
<organism evidence="2 3">
    <name type="scientific">Liparis tanakae</name>
    <name type="common">Tanaka's snailfish</name>
    <dbReference type="NCBI Taxonomy" id="230148"/>
    <lineage>
        <taxon>Eukaryota</taxon>
        <taxon>Metazoa</taxon>
        <taxon>Chordata</taxon>
        <taxon>Craniata</taxon>
        <taxon>Vertebrata</taxon>
        <taxon>Euteleostomi</taxon>
        <taxon>Actinopterygii</taxon>
        <taxon>Neopterygii</taxon>
        <taxon>Teleostei</taxon>
        <taxon>Neoteleostei</taxon>
        <taxon>Acanthomorphata</taxon>
        <taxon>Eupercaria</taxon>
        <taxon>Perciformes</taxon>
        <taxon>Cottioidei</taxon>
        <taxon>Cottales</taxon>
        <taxon>Liparidae</taxon>
        <taxon>Liparis</taxon>
    </lineage>
</organism>
<dbReference type="Proteomes" id="UP000314294">
    <property type="component" value="Unassembled WGS sequence"/>
</dbReference>
<dbReference type="AlphaFoldDB" id="A0A4Z2I518"/>
<feature type="region of interest" description="Disordered" evidence="1">
    <location>
        <begin position="107"/>
        <end position="165"/>
    </location>
</feature>
<accession>A0A4Z2I518</accession>
<protein>
    <submittedName>
        <fullName evidence="2">Uncharacterized protein</fullName>
    </submittedName>
</protein>
<gene>
    <name evidence="2" type="ORF">EYF80_017320</name>
</gene>
<feature type="compositionally biased region" description="Polar residues" evidence="1">
    <location>
        <begin position="142"/>
        <end position="153"/>
    </location>
</feature>
<evidence type="ECO:0000313" key="3">
    <source>
        <dbReference type="Proteomes" id="UP000314294"/>
    </source>
</evidence>